<dbReference type="CDD" id="cd02440">
    <property type="entry name" value="AdoMet_MTases"/>
    <property type="match status" value="1"/>
</dbReference>
<dbReference type="GO" id="GO:0008757">
    <property type="term" value="F:S-adenosylmethionine-dependent methyltransferase activity"/>
    <property type="evidence" value="ECO:0007669"/>
    <property type="project" value="InterPro"/>
</dbReference>
<keyword evidence="3 5" id="KW-0808">Transferase</keyword>
<dbReference type="PANTHER" id="PTHR44942:SF4">
    <property type="entry name" value="METHYLTRANSFERASE TYPE 11 DOMAIN-CONTAINING PROTEIN"/>
    <property type="match status" value="1"/>
</dbReference>
<reference evidence="5 6" key="1">
    <citation type="submission" date="2019-08" db="EMBL/GenBank/DDBJ databases">
        <title>Bradyrhizobium hipponensis sp. nov., a rhizobium isolated from a Lupinus angustifolius root nodule in Tunisia.</title>
        <authorList>
            <person name="Off K."/>
            <person name="Rejili M."/>
            <person name="Mars M."/>
            <person name="Brachmann A."/>
            <person name="Marin M."/>
        </authorList>
    </citation>
    <scope>NUCLEOTIDE SEQUENCE [LARGE SCALE GENOMIC DNA]</scope>
    <source>
        <strain evidence="5 6">CTAW71</strain>
    </source>
</reference>
<dbReference type="SUPFAM" id="SSF53335">
    <property type="entry name" value="S-adenosyl-L-methionine-dependent methyltransferases"/>
    <property type="match status" value="1"/>
</dbReference>
<dbReference type="InterPro" id="IPR051052">
    <property type="entry name" value="Diverse_substrate_MTase"/>
</dbReference>
<gene>
    <name evidence="5" type="ORF">FXB40_24250</name>
</gene>
<name>A0A5D3KC33_9BRAD</name>
<protein>
    <submittedName>
        <fullName evidence="5">Class I SAM-dependent methyltransferase</fullName>
    </submittedName>
</protein>
<dbReference type="GO" id="GO:0032259">
    <property type="term" value="P:methylation"/>
    <property type="evidence" value="ECO:0007669"/>
    <property type="project" value="UniProtKB-KW"/>
</dbReference>
<dbReference type="AlphaFoldDB" id="A0A5D3KC33"/>
<comment type="caution">
    <text evidence="5">The sequence shown here is derived from an EMBL/GenBank/DDBJ whole genome shotgun (WGS) entry which is preliminary data.</text>
</comment>
<proteinExistence type="inferred from homology"/>
<dbReference type="Gene3D" id="3.40.50.150">
    <property type="entry name" value="Vaccinia Virus protein VP39"/>
    <property type="match status" value="1"/>
</dbReference>
<comment type="similarity">
    <text evidence="1">Belongs to the methyltransferase superfamily.</text>
</comment>
<evidence type="ECO:0000259" key="4">
    <source>
        <dbReference type="Pfam" id="PF08241"/>
    </source>
</evidence>
<accession>A0A5D3KC33</accession>
<evidence type="ECO:0000256" key="1">
    <source>
        <dbReference type="ARBA" id="ARBA00008361"/>
    </source>
</evidence>
<keyword evidence="6" id="KW-1185">Reference proteome</keyword>
<feature type="domain" description="Methyltransferase type 11" evidence="4">
    <location>
        <begin position="89"/>
        <end position="185"/>
    </location>
</feature>
<dbReference type="Proteomes" id="UP000324758">
    <property type="component" value="Unassembled WGS sequence"/>
</dbReference>
<dbReference type="EMBL" id="VSSS01000037">
    <property type="protein sequence ID" value="TYL92565.1"/>
    <property type="molecule type" value="Genomic_DNA"/>
</dbReference>
<evidence type="ECO:0000313" key="5">
    <source>
        <dbReference type="EMBL" id="TYL92565.1"/>
    </source>
</evidence>
<dbReference type="InterPro" id="IPR013216">
    <property type="entry name" value="Methyltransf_11"/>
</dbReference>
<dbReference type="InterPro" id="IPR029063">
    <property type="entry name" value="SAM-dependent_MTases_sf"/>
</dbReference>
<evidence type="ECO:0000256" key="3">
    <source>
        <dbReference type="ARBA" id="ARBA00022679"/>
    </source>
</evidence>
<sequence length="312" mass="34368">MKLTTGAPGCLGLYPAARPTPSLARCGTERKRLWRTLMPAQISANSVGWEHYQTLGEHYDKERPGYPICAVREIASGASSLRPSSSRIVDVGCGTGIFTRMLADALDGSFEVLGLEPSSIMIERAIKARKTGQPVRFVQSLAEQLPFGDRTVGVITAAGAAQLFDRMLFYAEAHRVLVDNGLLAILQNKRCHEIGFFQSFELFLEKFVPGYRTGTYADAGGGHSVSDFEAELASDDRFSNVMVQRWDWPRTFTTESFEAFALSTIQLKMARTTHGNDLIKELRSILSDHCDAVGTIDVTYSTELTTAVRTVQ</sequence>
<evidence type="ECO:0000256" key="2">
    <source>
        <dbReference type="ARBA" id="ARBA00022603"/>
    </source>
</evidence>
<keyword evidence="2 5" id="KW-0489">Methyltransferase</keyword>
<evidence type="ECO:0000313" key="6">
    <source>
        <dbReference type="Proteomes" id="UP000324758"/>
    </source>
</evidence>
<dbReference type="OrthoDB" id="9797252at2"/>
<dbReference type="PANTHER" id="PTHR44942">
    <property type="entry name" value="METHYLTRANSF_11 DOMAIN-CONTAINING PROTEIN"/>
    <property type="match status" value="1"/>
</dbReference>
<dbReference type="Pfam" id="PF08241">
    <property type="entry name" value="Methyltransf_11"/>
    <property type="match status" value="1"/>
</dbReference>
<organism evidence="5 6">
    <name type="scientific">Bradyrhizobium rifense</name>
    <dbReference type="NCBI Taxonomy" id="515499"/>
    <lineage>
        <taxon>Bacteria</taxon>
        <taxon>Pseudomonadati</taxon>
        <taxon>Pseudomonadota</taxon>
        <taxon>Alphaproteobacteria</taxon>
        <taxon>Hyphomicrobiales</taxon>
        <taxon>Nitrobacteraceae</taxon>
        <taxon>Bradyrhizobium</taxon>
    </lineage>
</organism>